<protein>
    <submittedName>
        <fullName evidence="1">Uncharacterized protein</fullName>
    </submittedName>
</protein>
<gene>
    <name evidence="1" type="ORF">CAEBREN_03546</name>
</gene>
<organism evidence="2">
    <name type="scientific">Caenorhabditis brenneri</name>
    <name type="common">Nematode worm</name>
    <dbReference type="NCBI Taxonomy" id="135651"/>
    <lineage>
        <taxon>Eukaryota</taxon>
        <taxon>Metazoa</taxon>
        <taxon>Ecdysozoa</taxon>
        <taxon>Nematoda</taxon>
        <taxon>Chromadorea</taxon>
        <taxon>Rhabditida</taxon>
        <taxon>Rhabditina</taxon>
        <taxon>Rhabditomorpha</taxon>
        <taxon>Rhabditoidea</taxon>
        <taxon>Rhabditidae</taxon>
        <taxon>Peloderinae</taxon>
        <taxon>Caenorhabditis</taxon>
    </lineage>
</organism>
<dbReference type="Proteomes" id="UP000008068">
    <property type="component" value="Unassembled WGS sequence"/>
</dbReference>
<evidence type="ECO:0000313" key="2">
    <source>
        <dbReference type="Proteomes" id="UP000008068"/>
    </source>
</evidence>
<dbReference type="PANTHER" id="PTHR31464:SF7">
    <property type="entry name" value="DUF4781 DOMAIN-CONTAINING PROTEIN"/>
    <property type="match status" value="1"/>
</dbReference>
<accession>G0NXF7</accession>
<keyword evidence="2" id="KW-1185">Reference proteome</keyword>
<dbReference type="Pfam" id="PF05075">
    <property type="entry name" value="DUF684"/>
    <property type="match status" value="1"/>
</dbReference>
<name>G0NXF7_CAEBE</name>
<reference evidence="2" key="1">
    <citation type="submission" date="2011-07" db="EMBL/GenBank/DDBJ databases">
        <authorList>
            <consortium name="Caenorhabditis brenneri Sequencing and Analysis Consortium"/>
            <person name="Wilson R.K."/>
        </authorList>
    </citation>
    <scope>NUCLEOTIDE SEQUENCE [LARGE SCALE GENOMIC DNA]</scope>
    <source>
        <strain evidence="2">PB2801</strain>
    </source>
</reference>
<dbReference type="EMBL" id="GL379971">
    <property type="protein sequence ID" value="EGT39500.1"/>
    <property type="molecule type" value="Genomic_DNA"/>
</dbReference>
<sequence>MTDFHQNERTLYESSGMPKIEKAPVYSDGIPTLLKVNQVTFSSSEMSSDESATALDAVTQSIALVQIALTTGIKSIETLEHSTGQEKWLKGLNVVAGCSEIVKGFVMFMPTPEEPLVQKLRKLGHALDKALLESAAIGFFNIKNRKNLDFINKETLIANQKLELWKEELEKDEGYWKETEEFLKVYVPAEKKLTLNAMAHVIEKHLASYMTSDCFTIVAMNDGELHDHFPFHCPKEKERIIGYWGGDQDCTIFIYRTRHMEKVSRKDFLRLVDELYNCKELPYWENLNGIIDLKLIKPGKLQDYGFVSIIDHRNNPFILFVNHSTGGNNYIGNGTFAHVDMKSDTGETKRGFKICASFD</sequence>
<dbReference type="PANTHER" id="PTHR31464">
    <property type="entry name" value="PROTEIN CBG01266"/>
    <property type="match status" value="1"/>
</dbReference>
<dbReference type="InParanoid" id="G0NXF7"/>
<evidence type="ECO:0000313" key="1">
    <source>
        <dbReference type="EMBL" id="EGT39500.1"/>
    </source>
</evidence>
<dbReference type="HOGENOM" id="CLU_772142_0_0_1"/>
<dbReference type="InterPro" id="IPR007767">
    <property type="entry name" value="DUF684"/>
</dbReference>
<dbReference type="AlphaFoldDB" id="G0NXF7"/>
<proteinExistence type="predicted"/>